<dbReference type="Proteomes" id="UP000193642">
    <property type="component" value="Unassembled WGS sequence"/>
</dbReference>
<dbReference type="CDD" id="cd00170">
    <property type="entry name" value="SEC14"/>
    <property type="match status" value="1"/>
</dbReference>
<proteinExistence type="predicted"/>
<gene>
    <name evidence="2" type="ORF">BCR33DRAFT_711685</name>
</gene>
<dbReference type="PANTHER" id="PTHR45824">
    <property type="entry name" value="GH16843P"/>
    <property type="match status" value="1"/>
</dbReference>
<dbReference type="OrthoDB" id="75724at2759"/>
<dbReference type="GO" id="GO:0008526">
    <property type="term" value="F:phosphatidylinositol transfer activity"/>
    <property type="evidence" value="ECO:0007669"/>
    <property type="project" value="TreeGrafter"/>
</dbReference>
<dbReference type="PROSITE" id="PS50191">
    <property type="entry name" value="CRAL_TRIO"/>
    <property type="match status" value="1"/>
</dbReference>
<organism evidence="2 3">
    <name type="scientific">Rhizoclosmatium globosum</name>
    <dbReference type="NCBI Taxonomy" id="329046"/>
    <lineage>
        <taxon>Eukaryota</taxon>
        <taxon>Fungi</taxon>
        <taxon>Fungi incertae sedis</taxon>
        <taxon>Chytridiomycota</taxon>
        <taxon>Chytridiomycota incertae sedis</taxon>
        <taxon>Chytridiomycetes</taxon>
        <taxon>Chytridiales</taxon>
        <taxon>Chytriomycetaceae</taxon>
        <taxon>Rhizoclosmatium</taxon>
    </lineage>
</organism>
<dbReference type="SUPFAM" id="SSF52087">
    <property type="entry name" value="CRAL/TRIO domain"/>
    <property type="match status" value="1"/>
</dbReference>
<evidence type="ECO:0000259" key="1">
    <source>
        <dbReference type="PROSITE" id="PS50191"/>
    </source>
</evidence>
<dbReference type="SMART" id="SM00516">
    <property type="entry name" value="SEC14"/>
    <property type="match status" value="1"/>
</dbReference>
<dbReference type="PANTHER" id="PTHR45824:SF29">
    <property type="entry name" value="GH16843P"/>
    <property type="match status" value="1"/>
</dbReference>
<dbReference type="Pfam" id="PF00650">
    <property type="entry name" value="CRAL_TRIO"/>
    <property type="match status" value="1"/>
</dbReference>
<evidence type="ECO:0000313" key="2">
    <source>
        <dbReference type="EMBL" id="ORY52354.1"/>
    </source>
</evidence>
<dbReference type="Gene3D" id="3.40.525.10">
    <property type="entry name" value="CRAL-TRIO lipid binding domain"/>
    <property type="match status" value="1"/>
</dbReference>
<dbReference type="InterPro" id="IPR036865">
    <property type="entry name" value="CRAL-TRIO_dom_sf"/>
</dbReference>
<name>A0A1Y2CZR6_9FUNG</name>
<dbReference type="SUPFAM" id="SSF46938">
    <property type="entry name" value="CRAL/TRIO N-terminal domain"/>
    <property type="match status" value="1"/>
</dbReference>
<dbReference type="InterPro" id="IPR036273">
    <property type="entry name" value="CRAL/TRIO_N_dom_sf"/>
</dbReference>
<dbReference type="AlphaFoldDB" id="A0A1Y2CZR6"/>
<dbReference type="InterPro" id="IPR001251">
    <property type="entry name" value="CRAL-TRIO_dom"/>
</dbReference>
<dbReference type="STRING" id="329046.A0A1Y2CZR6"/>
<comment type="caution">
    <text evidence="2">The sequence shown here is derived from an EMBL/GenBank/DDBJ whole genome shotgun (WGS) entry which is preliminary data.</text>
</comment>
<accession>A0A1Y2CZR6</accession>
<dbReference type="InterPro" id="IPR052578">
    <property type="entry name" value="PI_Transfer_CRAL-TRIO"/>
</dbReference>
<sequence>MPGHTPILECTKKIDIPVTYTEEQLSQTQVLTAWASESECNRYMRAAKWKPDDAKTRLQSTLQWRKEYRPDLISADEVEPEAVTGKQFLTGFDKVGQPLLFMVPGKENTKTYDRQIRFTVYLLEKAVKLMPAGVEKVDIIVDFETLNMFNAVPMSVSMKFLNVFANHYPERLGKCIMVNPSWYLSVFFKLISPFLDPVTKAKIYFCKVDRSGKTVASVTENAAASNESGEGTGGWVNSMQELAAAEQLPIEFGGTFDFEYSHSEYWPALKKV</sequence>
<feature type="domain" description="CRAL-TRIO" evidence="1">
    <location>
        <begin position="71"/>
        <end position="260"/>
    </location>
</feature>
<dbReference type="EMBL" id="MCGO01000003">
    <property type="protein sequence ID" value="ORY52354.1"/>
    <property type="molecule type" value="Genomic_DNA"/>
</dbReference>
<reference evidence="2 3" key="1">
    <citation type="submission" date="2016-07" db="EMBL/GenBank/DDBJ databases">
        <title>Pervasive Adenine N6-methylation of Active Genes in Fungi.</title>
        <authorList>
            <consortium name="DOE Joint Genome Institute"/>
            <person name="Mondo S.J."/>
            <person name="Dannebaum R.O."/>
            <person name="Kuo R.C."/>
            <person name="Labutti K."/>
            <person name="Haridas S."/>
            <person name="Kuo A."/>
            <person name="Salamov A."/>
            <person name="Ahrendt S.R."/>
            <person name="Lipzen A."/>
            <person name="Sullivan W."/>
            <person name="Andreopoulos W.B."/>
            <person name="Clum A."/>
            <person name="Lindquist E."/>
            <person name="Daum C."/>
            <person name="Ramamoorthy G.K."/>
            <person name="Gryganskyi A."/>
            <person name="Culley D."/>
            <person name="Magnuson J.K."/>
            <person name="James T.Y."/>
            <person name="O'Malley M.A."/>
            <person name="Stajich J.E."/>
            <person name="Spatafora J.W."/>
            <person name="Visel A."/>
            <person name="Grigoriev I.V."/>
        </authorList>
    </citation>
    <scope>NUCLEOTIDE SEQUENCE [LARGE SCALE GENOMIC DNA]</scope>
    <source>
        <strain evidence="2 3">JEL800</strain>
    </source>
</reference>
<protein>
    <submittedName>
        <fullName evidence="2">CRAL/TRIO domain-containing protein</fullName>
    </submittedName>
</protein>
<evidence type="ECO:0000313" key="3">
    <source>
        <dbReference type="Proteomes" id="UP000193642"/>
    </source>
</evidence>
<keyword evidence="3" id="KW-1185">Reference proteome</keyword>